<proteinExistence type="predicted"/>
<protein>
    <submittedName>
        <fullName evidence="1">Alkaline phosphatase family protein</fullName>
    </submittedName>
</protein>
<dbReference type="PANTHER" id="PTHR37031:SF2">
    <property type="entry name" value="PHOD-LIKE PHOSPHATASE METALLOPHOSPHATASE DOMAIN-CONTAINING PROTEIN"/>
    <property type="match status" value="1"/>
</dbReference>
<gene>
    <name evidence="1" type="ORF">HKT17_10515</name>
</gene>
<accession>A0ABX6N876</accession>
<reference evidence="1 2" key="1">
    <citation type="submission" date="2020-05" db="EMBL/GenBank/DDBJ databases">
        <title>Compete genome of Limnobacter sp. SAORIC-580.</title>
        <authorList>
            <person name="Song J."/>
            <person name="Cho J.-C."/>
        </authorList>
    </citation>
    <scope>NUCLEOTIDE SEQUENCE [LARGE SCALE GENOMIC DNA]</scope>
    <source>
        <strain evidence="1 2">SAORIC-580</strain>
    </source>
</reference>
<dbReference type="InterPro" id="IPR018946">
    <property type="entry name" value="PhoD-like_MPP"/>
</dbReference>
<evidence type="ECO:0000313" key="1">
    <source>
        <dbReference type="EMBL" id="QJR30110.1"/>
    </source>
</evidence>
<dbReference type="InterPro" id="IPR029052">
    <property type="entry name" value="Metallo-depent_PP-like"/>
</dbReference>
<name>A0ABX6N876_9BURK</name>
<dbReference type="Gene3D" id="3.60.21.70">
    <property type="entry name" value="PhoD-like phosphatase"/>
    <property type="match status" value="1"/>
</dbReference>
<organism evidence="1 2">
    <name type="scientific">Limnobacter profundi</name>
    <dbReference type="NCBI Taxonomy" id="2732163"/>
    <lineage>
        <taxon>Bacteria</taxon>
        <taxon>Pseudomonadati</taxon>
        <taxon>Pseudomonadota</taxon>
        <taxon>Betaproteobacteria</taxon>
        <taxon>Burkholderiales</taxon>
        <taxon>Burkholderiaceae</taxon>
        <taxon>Limnobacter</taxon>
    </lineage>
</organism>
<dbReference type="PANTHER" id="PTHR37031">
    <property type="entry name" value="METALLOPHOSPHATASE BINDING DOMAIN PROTEIN"/>
    <property type="match status" value="1"/>
</dbReference>
<sequence>MSINTLLAGPVLRRMQSERITLWLATSRPVQWRLSLFPDKHDSQVHEIRGHCRELKVAEHYYIHLIDLPLNMPLPADTWVGYELSYKHGADGEWINLTQESPHLLYPGRSTLGFVIHSQVRSVLHGSCRKPHYARKEDSSAGDGLVRADQHLLELAATPTEWPALLMMGGDQIYTDDVAGPMLVAIHRLLNELNSPAEPLPGTQLHSSHTLHREQPHYYTRDQLLPKTRANKDIRTVLFTGVKKPVFTTDSARNHLISLSEVMAMYLLVWSPIPWRYTDMTIPPEVPTEFAERYEAQLEAMEEFVAELDCVHRLMAHIPVAMMFDDHDITDDWNLSAEWEETAYGEPFSRRIIGNALVAYLVCQAWGNAPENFSDDMMKRCDEALQLPGEEAHEDLISELIAFRGWQYKWDTKPALMVIDTRTNRWRSEFNPAHPSGLMDWESLSELQQRLLGHDAVLLVSPAPIFGVKLIETIQKVFTWFGKPLMVDAENWMAHRGAANTLLNLFRHGKTPQNFVILSGDVHYSFAYQVELRSKKNSPNIWQITSSGFRNEFPRKLLDILDRMNRWLYAPWSPLNWFTKRRKMRIVPRKPDHGSRGERLVNGSGVGLLTLDATGAPLKITQLLADGDTIEFRKRMEDEAH</sequence>
<dbReference type="CDD" id="cd07389">
    <property type="entry name" value="MPP_PhoD"/>
    <property type="match status" value="1"/>
</dbReference>
<evidence type="ECO:0000313" key="2">
    <source>
        <dbReference type="Proteomes" id="UP000501130"/>
    </source>
</evidence>
<dbReference type="RefSeq" id="WP_171099955.1">
    <property type="nucleotide sequence ID" value="NZ_CP053084.1"/>
</dbReference>
<dbReference type="Proteomes" id="UP000501130">
    <property type="component" value="Chromosome"/>
</dbReference>
<dbReference type="EMBL" id="CP053084">
    <property type="protein sequence ID" value="QJR30110.1"/>
    <property type="molecule type" value="Genomic_DNA"/>
</dbReference>
<dbReference type="SUPFAM" id="SSF56300">
    <property type="entry name" value="Metallo-dependent phosphatases"/>
    <property type="match status" value="1"/>
</dbReference>
<dbReference type="InterPro" id="IPR038607">
    <property type="entry name" value="PhoD-like_sf"/>
</dbReference>
<keyword evidence="2" id="KW-1185">Reference proteome</keyword>